<dbReference type="InterPro" id="IPR011079">
    <property type="entry name" value="Ala_racemase_C"/>
</dbReference>
<dbReference type="Gene3D" id="3.20.20.10">
    <property type="entry name" value="Alanine racemase"/>
    <property type="match status" value="1"/>
</dbReference>
<proteinExistence type="inferred from homology"/>
<protein>
    <submittedName>
        <fullName evidence="8">Alanine racemase</fullName>
    </submittedName>
</protein>
<dbReference type="PANTHER" id="PTHR30511:SF0">
    <property type="entry name" value="ALANINE RACEMASE, CATABOLIC-RELATED"/>
    <property type="match status" value="1"/>
</dbReference>
<dbReference type="SUPFAM" id="SSF51419">
    <property type="entry name" value="PLP-binding barrel"/>
    <property type="match status" value="1"/>
</dbReference>
<evidence type="ECO:0000313" key="9">
    <source>
        <dbReference type="Proteomes" id="UP000227088"/>
    </source>
</evidence>
<feature type="modified residue" description="N6-(pyridoxal phosphate)lysine" evidence="5">
    <location>
        <position position="33"/>
    </location>
</feature>
<evidence type="ECO:0000259" key="7">
    <source>
        <dbReference type="SMART" id="SM01005"/>
    </source>
</evidence>
<gene>
    <name evidence="8" type="ORF">A9R00_08385</name>
</gene>
<dbReference type="Proteomes" id="UP000227088">
    <property type="component" value="Unassembled WGS sequence"/>
</dbReference>
<comment type="cofactor">
    <cofactor evidence="2 5">
        <name>pyridoxal 5'-phosphate</name>
        <dbReference type="ChEBI" id="CHEBI:597326"/>
    </cofactor>
</comment>
<dbReference type="AlphaFoldDB" id="A0A1Y5HU18"/>
<dbReference type="InterPro" id="IPR001608">
    <property type="entry name" value="Ala_racemase_N"/>
</dbReference>
<dbReference type="GO" id="GO:0008784">
    <property type="term" value="F:alanine racemase activity"/>
    <property type="evidence" value="ECO:0007669"/>
    <property type="project" value="UniProtKB-EC"/>
</dbReference>
<dbReference type="SUPFAM" id="SSF50621">
    <property type="entry name" value="Alanine racemase C-terminal domain-like"/>
    <property type="match status" value="1"/>
</dbReference>
<dbReference type="Pfam" id="PF00842">
    <property type="entry name" value="Ala_racemase_C"/>
    <property type="match status" value="1"/>
</dbReference>
<evidence type="ECO:0000256" key="6">
    <source>
        <dbReference type="PIRSR" id="PIRSR600821-52"/>
    </source>
</evidence>
<comment type="catalytic activity">
    <reaction evidence="1">
        <text>L-alanine = D-alanine</text>
        <dbReference type="Rhea" id="RHEA:20249"/>
        <dbReference type="ChEBI" id="CHEBI:57416"/>
        <dbReference type="ChEBI" id="CHEBI:57972"/>
        <dbReference type="EC" id="5.1.1.1"/>
    </reaction>
</comment>
<organism evidence="8 9">
    <name type="scientific">Oleispira antarctica</name>
    <dbReference type="NCBI Taxonomy" id="188908"/>
    <lineage>
        <taxon>Bacteria</taxon>
        <taxon>Pseudomonadati</taxon>
        <taxon>Pseudomonadota</taxon>
        <taxon>Gammaproteobacteria</taxon>
        <taxon>Oceanospirillales</taxon>
        <taxon>Oceanospirillaceae</taxon>
        <taxon>Oleispira</taxon>
    </lineage>
</organism>
<comment type="caution">
    <text evidence="8">The sequence shown here is derived from an EMBL/GenBank/DDBJ whole genome shotgun (WGS) entry which is preliminary data.</text>
</comment>
<evidence type="ECO:0000313" key="8">
    <source>
        <dbReference type="EMBL" id="OUS39977.1"/>
    </source>
</evidence>
<dbReference type="NCBIfam" id="TIGR00492">
    <property type="entry name" value="alr"/>
    <property type="match status" value="1"/>
</dbReference>
<dbReference type="InterPro" id="IPR009006">
    <property type="entry name" value="Ala_racemase/Decarboxylase_C"/>
</dbReference>
<feature type="binding site" evidence="6">
    <location>
        <position position="304"/>
    </location>
    <ligand>
        <name>substrate</name>
    </ligand>
</feature>
<evidence type="ECO:0000256" key="1">
    <source>
        <dbReference type="ARBA" id="ARBA00000316"/>
    </source>
</evidence>
<dbReference type="GO" id="GO:0030170">
    <property type="term" value="F:pyridoxal phosphate binding"/>
    <property type="evidence" value="ECO:0007669"/>
    <property type="project" value="TreeGrafter"/>
</dbReference>
<feature type="domain" description="Alanine racemase C-terminal" evidence="7">
    <location>
        <begin position="235"/>
        <end position="315"/>
    </location>
</feature>
<reference evidence="9" key="1">
    <citation type="journal article" date="2017" name="Proc. Natl. Acad. Sci. U.S.A.">
        <title>Simulation of Deepwater Horizon oil plume reveals substrate specialization within a complex community of hydrocarbon degraders.</title>
        <authorList>
            <person name="Hu P."/>
            <person name="Dubinsky E.A."/>
            <person name="Probst A.J."/>
            <person name="Wang J."/>
            <person name="Sieber C.M.K."/>
            <person name="Tom L.M."/>
            <person name="Gardinali P."/>
            <person name="Banfield J.F."/>
            <person name="Atlas R.M."/>
            <person name="Andersen G.L."/>
        </authorList>
    </citation>
    <scope>NUCLEOTIDE SEQUENCE [LARGE SCALE GENOMIC DNA]</scope>
</reference>
<dbReference type="PROSITE" id="PS00395">
    <property type="entry name" value="ALANINE_RACEMASE"/>
    <property type="match status" value="1"/>
</dbReference>
<evidence type="ECO:0000256" key="4">
    <source>
        <dbReference type="ARBA" id="ARBA00023235"/>
    </source>
</evidence>
<accession>A0A1Y5HU18</accession>
<evidence type="ECO:0000256" key="2">
    <source>
        <dbReference type="ARBA" id="ARBA00001933"/>
    </source>
</evidence>
<dbReference type="GO" id="GO:0030632">
    <property type="term" value="P:D-alanine biosynthetic process"/>
    <property type="evidence" value="ECO:0007669"/>
    <property type="project" value="TreeGrafter"/>
</dbReference>
<dbReference type="HAMAP" id="MF_01201">
    <property type="entry name" value="Ala_racemase"/>
    <property type="match status" value="1"/>
</dbReference>
<feature type="non-terminal residue" evidence="8">
    <location>
        <position position="317"/>
    </location>
</feature>
<dbReference type="PANTHER" id="PTHR30511">
    <property type="entry name" value="ALANINE RACEMASE"/>
    <property type="match status" value="1"/>
</dbReference>
<evidence type="ECO:0000256" key="3">
    <source>
        <dbReference type="ARBA" id="ARBA00022898"/>
    </source>
</evidence>
<evidence type="ECO:0000256" key="5">
    <source>
        <dbReference type="PIRSR" id="PIRSR600821-50"/>
    </source>
</evidence>
<dbReference type="EMBL" id="MABE01000483">
    <property type="protein sequence ID" value="OUS39977.1"/>
    <property type="molecule type" value="Genomic_DNA"/>
</dbReference>
<dbReference type="FunFam" id="3.20.20.10:FF:000002">
    <property type="entry name" value="Alanine racemase"/>
    <property type="match status" value="1"/>
</dbReference>
<dbReference type="GO" id="GO:0005829">
    <property type="term" value="C:cytosol"/>
    <property type="evidence" value="ECO:0007669"/>
    <property type="project" value="TreeGrafter"/>
</dbReference>
<dbReference type="Pfam" id="PF01168">
    <property type="entry name" value="Ala_racemase_N"/>
    <property type="match status" value="1"/>
</dbReference>
<feature type="binding site" evidence="6">
    <location>
        <position position="128"/>
    </location>
    <ligand>
        <name>substrate</name>
    </ligand>
</feature>
<name>A0A1Y5HU18_OLEAN</name>
<dbReference type="SMART" id="SM01005">
    <property type="entry name" value="Ala_racemase_C"/>
    <property type="match status" value="1"/>
</dbReference>
<keyword evidence="3 5" id="KW-0663">Pyridoxal phosphate</keyword>
<dbReference type="Gene3D" id="2.40.37.10">
    <property type="entry name" value="Lyase, Ornithine Decarboxylase, Chain A, domain 1"/>
    <property type="match status" value="1"/>
</dbReference>
<sequence>MARSTQAVIKLQHLKDNYLLAKKYSQHAYAVIKADAYGHGLIPCAQALSDADGLAVACMDEALQLRQQGIKNPILVLEGGYDEDEWLAAIEHDIEMVLHHQSQLAILIAESHFKSVKLWLKVDSGMNRLGFRLNECHEIFEQCRHADLDIKVLMSHFACADDLAKQKTLNQFQLIQDIYQYQKELWPNLILSTNNSAAIIGWPEITDHISRPGIMLYGSSPLIEATKHCNKLKPVMTLSANIIASHTVSAGESIGYGDAWVADKTTRVGIVAIGYGDGYPRSAPSGTPVWCNGKRLQTLGRVSMDMLCIDISEQTDI</sequence>
<dbReference type="InterPro" id="IPR020622">
    <property type="entry name" value="Ala_racemase_pyridoxalP-BS"/>
</dbReference>
<keyword evidence="4" id="KW-0413">Isomerase</keyword>
<dbReference type="InterPro" id="IPR000821">
    <property type="entry name" value="Ala_racemase"/>
</dbReference>
<dbReference type="PRINTS" id="PR00992">
    <property type="entry name" value="ALARACEMASE"/>
</dbReference>
<dbReference type="InterPro" id="IPR029066">
    <property type="entry name" value="PLP-binding_barrel"/>
</dbReference>